<dbReference type="EMBL" id="QRGO01000001">
    <property type="protein sequence ID" value="RDV03308.1"/>
    <property type="molecule type" value="Genomic_DNA"/>
</dbReference>
<dbReference type="Proteomes" id="UP000263993">
    <property type="component" value="Unassembled WGS sequence"/>
</dbReference>
<gene>
    <name evidence="7" type="ORF">DXH78_01115</name>
</gene>
<dbReference type="InterPro" id="IPR029753">
    <property type="entry name" value="D-isomer_DH_CS"/>
</dbReference>
<dbReference type="PROSITE" id="PS00671">
    <property type="entry name" value="D_2_HYDROXYACID_DH_3"/>
    <property type="match status" value="1"/>
</dbReference>
<feature type="domain" description="D-isomer specific 2-hydroxyacid dehydrogenase NAD-binding" evidence="6">
    <location>
        <begin position="109"/>
        <end position="278"/>
    </location>
</feature>
<comment type="caution">
    <text evidence="7">The sequence shown here is derived from an EMBL/GenBank/DDBJ whole genome shotgun (WGS) entry which is preliminary data.</text>
</comment>
<evidence type="ECO:0000259" key="6">
    <source>
        <dbReference type="Pfam" id="PF02826"/>
    </source>
</evidence>
<comment type="similarity">
    <text evidence="1 4">Belongs to the D-isomer specific 2-hydroxyacid dehydrogenase family.</text>
</comment>
<sequence>MKSIFFDCNDQLGPVWEQVLRPDDPPIDVNMTPFKKEELPLVIAGYDIAIDDHSYMPTDLVERCKQLKHIVFLGTGAASYMNIAELKERGITVHIIKGYGDVAVAEHTMALLFACARDIARMDREVRGGSWAPKEGMQLQGKTVGLIGLGGIGGEFARMAAGIGMNVIAYNRTPKPELGIKQVDIEALLKTSDVVSLHLTLGDETRGFLGAERIALMKHGAILVNTARGALVDEQALIQALKSGIIRHAGLDVFHSEPLDAKSELAQLPNVTLSSHAAFRTLEASQTLLRRAIDIVKSIKG</sequence>
<dbReference type="Pfam" id="PF02826">
    <property type="entry name" value="2-Hacid_dh_C"/>
    <property type="match status" value="1"/>
</dbReference>
<evidence type="ECO:0000313" key="7">
    <source>
        <dbReference type="EMBL" id="RDV03308.1"/>
    </source>
</evidence>
<dbReference type="InterPro" id="IPR036291">
    <property type="entry name" value="NAD(P)-bd_dom_sf"/>
</dbReference>
<keyword evidence="8" id="KW-1185">Reference proteome</keyword>
<dbReference type="FunFam" id="3.40.50.720:FF:000203">
    <property type="entry name" value="D-3-phosphoglycerate dehydrogenase (SerA)"/>
    <property type="match status" value="1"/>
</dbReference>
<evidence type="ECO:0000256" key="4">
    <source>
        <dbReference type="RuleBase" id="RU003719"/>
    </source>
</evidence>
<dbReference type="PANTHER" id="PTHR43761">
    <property type="entry name" value="D-ISOMER SPECIFIC 2-HYDROXYACID DEHYDROGENASE FAMILY PROTEIN (AFU_ORTHOLOGUE AFUA_1G13630)"/>
    <property type="match status" value="1"/>
</dbReference>
<keyword evidence="2 4" id="KW-0560">Oxidoreductase</keyword>
<dbReference type="InterPro" id="IPR006140">
    <property type="entry name" value="D-isomer_DH_NAD-bd"/>
</dbReference>
<feature type="domain" description="D-isomer specific 2-hydroxyacid dehydrogenase catalytic" evidence="5">
    <location>
        <begin position="41"/>
        <end position="293"/>
    </location>
</feature>
<organism evidence="7 8">
    <name type="scientific">Undibacter mobilis</name>
    <dbReference type="NCBI Taxonomy" id="2292256"/>
    <lineage>
        <taxon>Bacteria</taxon>
        <taxon>Pseudomonadati</taxon>
        <taxon>Pseudomonadota</taxon>
        <taxon>Alphaproteobacteria</taxon>
        <taxon>Hyphomicrobiales</taxon>
        <taxon>Nitrobacteraceae</taxon>
        <taxon>Undibacter</taxon>
    </lineage>
</organism>
<dbReference type="GO" id="GO:0051287">
    <property type="term" value="F:NAD binding"/>
    <property type="evidence" value="ECO:0007669"/>
    <property type="project" value="InterPro"/>
</dbReference>
<accession>A0A371B6V7</accession>
<dbReference type="SUPFAM" id="SSF52283">
    <property type="entry name" value="Formate/glycerate dehydrogenase catalytic domain-like"/>
    <property type="match status" value="1"/>
</dbReference>
<dbReference type="Pfam" id="PF00389">
    <property type="entry name" value="2-Hacid_dh"/>
    <property type="match status" value="1"/>
</dbReference>
<dbReference type="RefSeq" id="WP_115515334.1">
    <property type="nucleotide sequence ID" value="NZ_QRGO01000001.1"/>
</dbReference>
<proteinExistence type="inferred from homology"/>
<evidence type="ECO:0000256" key="2">
    <source>
        <dbReference type="ARBA" id="ARBA00023002"/>
    </source>
</evidence>
<evidence type="ECO:0000256" key="1">
    <source>
        <dbReference type="ARBA" id="ARBA00005854"/>
    </source>
</evidence>
<keyword evidence="3" id="KW-0520">NAD</keyword>
<dbReference type="Gene3D" id="3.40.50.720">
    <property type="entry name" value="NAD(P)-binding Rossmann-like Domain"/>
    <property type="match status" value="2"/>
</dbReference>
<evidence type="ECO:0000256" key="3">
    <source>
        <dbReference type="ARBA" id="ARBA00023027"/>
    </source>
</evidence>
<evidence type="ECO:0000313" key="8">
    <source>
        <dbReference type="Proteomes" id="UP000263993"/>
    </source>
</evidence>
<name>A0A371B6V7_9BRAD</name>
<dbReference type="InterPro" id="IPR006139">
    <property type="entry name" value="D-isomer_2_OHA_DH_cat_dom"/>
</dbReference>
<dbReference type="InterPro" id="IPR050418">
    <property type="entry name" value="D-iso_2-hydroxyacid_DH_PdxB"/>
</dbReference>
<dbReference type="SUPFAM" id="SSF51735">
    <property type="entry name" value="NAD(P)-binding Rossmann-fold domains"/>
    <property type="match status" value="1"/>
</dbReference>
<dbReference type="PANTHER" id="PTHR43761:SF1">
    <property type="entry name" value="D-ISOMER SPECIFIC 2-HYDROXYACID DEHYDROGENASE CATALYTIC DOMAIN-CONTAINING PROTEIN-RELATED"/>
    <property type="match status" value="1"/>
</dbReference>
<evidence type="ECO:0000259" key="5">
    <source>
        <dbReference type="Pfam" id="PF00389"/>
    </source>
</evidence>
<dbReference type="OrthoDB" id="9793626at2"/>
<dbReference type="AlphaFoldDB" id="A0A371B6V7"/>
<protein>
    <submittedName>
        <fullName evidence="7">3-phosphoglycerate dehydrogenase</fullName>
    </submittedName>
</protein>
<dbReference type="GO" id="GO:0016616">
    <property type="term" value="F:oxidoreductase activity, acting on the CH-OH group of donors, NAD or NADP as acceptor"/>
    <property type="evidence" value="ECO:0007669"/>
    <property type="project" value="InterPro"/>
</dbReference>
<reference evidence="8" key="1">
    <citation type="submission" date="2018-08" db="EMBL/GenBank/DDBJ databases">
        <authorList>
            <person name="Kim S.-J."/>
            <person name="Jung G.-Y."/>
        </authorList>
    </citation>
    <scope>NUCLEOTIDE SEQUENCE [LARGE SCALE GENOMIC DNA]</scope>
    <source>
        <strain evidence="8">GY_H</strain>
    </source>
</reference>